<evidence type="ECO:0000313" key="1">
    <source>
        <dbReference type="EMBL" id="KAG7450291.1"/>
    </source>
</evidence>
<dbReference type="InterPro" id="IPR009003">
    <property type="entry name" value="Peptidase_S1_PA"/>
</dbReference>
<dbReference type="OrthoDB" id="10054765at2759"/>
<name>A0A9P8AWK6_9AGAR</name>
<dbReference type="RefSeq" id="XP_043043791.1">
    <property type="nucleotide sequence ID" value="XM_043182795.1"/>
</dbReference>
<evidence type="ECO:0000313" key="2">
    <source>
        <dbReference type="Proteomes" id="UP000812287"/>
    </source>
</evidence>
<accession>A0A9P8AWK6</accession>
<proteinExistence type="predicted"/>
<sequence length="346" mass="37629">MPLITLWPPAYTRYVYGSRFLSQLCLRNCYATVAPATSRQPRTPDSDSALPSSLDKNILAHLSTDIPSLHELIRQYEANSGHVFRCSLPYESRPSESRQRHGLPNTSGDSESNIVMIAHCVETRDDHKVSLSSGFALEAPSAIPGETLFLTCAHTLEEARYFVSPDINLVSSKSGTFVISGSPEYQQIYPVSAIPSALPRSDLLVLASSKASVQTLPMSPYPAQPGTCIRAHFVSHSKSPPMEPGWIPWVGGTWSKWVRGTVLGYRDFAGRETMPGTYDALSHLLFTPLPTMGSSGGPIIDDESGAVIGVMLGTRMDNGIEGVRGWGVPSETIFEMFSLPGLEGKR</sequence>
<dbReference type="AlphaFoldDB" id="A0A9P8AWK6"/>
<dbReference type="EMBL" id="MU250526">
    <property type="protein sequence ID" value="KAG7450291.1"/>
    <property type="molecule type" value="Genomic_DNA"/>
</dbReference>
<dbReference type="Pfam" id="PF13365">
    <property type="entry name" value="Trypsin_2"/>
    <property type="match status" value="1"/>
</dbReference>
<evidence type="ECO:0008006" key="3">
    <source>
        <dbReference type="Google" id="ProtNLM"/>
    </source>
</evidence>
<dbReference type="GeneID" id="66105092"/>
<protein>
    <recommendedName>
        <fullName evidence="3">Trypsin-like serine protease</fullName>
    </recommendedName>
</protein>
<organism evidence="1 2">
    <name type="scientific">Guyanagaster necrorhizus</name>
    <dbReference type="NCBI Taxonomy" id="856835"/>
    <lineage>
        <taxon>Eukaryota</taxon>
        <taxon>Fungi</taxon>
        <taxon>Dikarya</taxon>
        <taxon>Basidiomycota</taxon>
        <taxon>Agaricomycotina</taxon>
        <taxon>Agaricomycetes</taxon>
        <taxon>Agaricomycetidae</taxon>
        <taxon>Agaricales</taxon>
        <taxon>Marasmiineae</taxon>
        <taxon>Physalacriaceae</taxon>
        <taxon>Guyanagaster</taxon>
    </lineage>
</organism>
<reference evidence="1" key="1">
    <citation type="submission" date="2020-11" db="EMBL/GenBank/DDBJ databases">
        <title>Adaptations for nitrogen fixation in a non-lichenized fungal sporocarp promotes dispersal by wood-feeding termites.</title>
        <authorList>
            <consortium name="DOE Joint Genome Institute"/>
            <person name="Koch R.A."/>
            <person name="Yoon G."/>
            <person name="Arayal U."/>
            <person name="Lail K."/>
            <person name="Amirebrahimi M."/>
            <person name="Labutti K."/>
            <person name="Lipzen A."/>
            <person name="Riley R."/>
            <person name="Barry K."/>
            <person name="Henrissat B."/>
            <person name="Grigoriev I.V."/>
            <person name="Herr J.R."/>
            <person name="Aime M.C."/>
        </authorList>
    </citation>
    <scope>NUCLEOTIDE SEQUENCE</scope>
    <source>
        <strain evidence="1">MCA 3950</strain>
    </source>
</reference>
<dbReference type="SUPFAM" id="SSF50494">
    <property type="entry name" value="Trypsin-like serine proteases"/>
    <property type="match status" value="1"/>
</dbReference>
<keyword evidence="2" id="KW-1185">Reference proteome</keyword>
<comment type="caution">
    <text evidence="1">The sequence shown here is derived from an EMBL/GenBank/DDBJ whole genome shotgun (WGS) entry which is preliminary data.</text>
</comment>
<dbReference type="Proteomes" id="UP000812287">
    <property type="component" value="Unassembled WGS sequence"/>
</dbReference>
<gene>
    <name evidence="1" type="ORF">BT62DRAFT_884339</name>
</gene>